<dbReference type="RefSeq" id="WP_057250972.1">
    <property type="nucleotide sequence ID" value="NZ_CYZI01000054.1"/>
</dbReference>
<dbReference type="SUPFAM" id="SSF102114">
    <property type="entry name" value="Radical SAM enzymes"/>
    <property type="match status" value="1"/>
</dbReference>
<evidence type="ECO:0000313" key="2">
    <source>
        <dbReference type="Proteomes" id="UP000095333"/>
    </source>
</evidence>
<evidence type="ECO:0008006" key="3">
    <source>
        <dbReference type="Google" id="ProtNLM"/>
    </source>
</evidence>
<gene>
    <name evidence="1" type="ORF">ERS852457_04114</name>
</gene>
<name>A0A174NEW7_PHOVU</name>
<protein>
    <recommendedName>
        <fullName evidence="3">Radical SAM protein</fullName>
    </recommendedName>
</protein>
<dbReference type="EMBL" id="CYZI01000054">
    <property type="protein sequence ID" value="CUP44525.1"/>
    <property type="molecule type" value="Genomic_DNA"/>
</dbReference>
<dbReference type="AlphaFoldDB" id="A0A174NEW7"/>
<sequence>MAQRNIGIIDVDSHNFPNFALMRVSAYYKSKGYDAERAVPSKKYDIVAASKIFTFTPDYDYTGIKVGVMLRGGTGYDVGARLPKEIEESTGMDYSLYPQYPFSVQFFSRGCIRRCPFCLVREKEGYIAPVTPVNLNPNGKHIEVLDNNFFANPAWKEAVDYLLNAKQKVNLHGVDVRIMNEEQAYWLNRLPLHKSIHIAWDLPQIDLTDKLREVTKYIKPYKLMCYVLVGYDSTIEQDMYRIERLRELGIKPFVMPYRDFDNARVPTQYEKDLAQYVNKPMIFKSCTFPDFSPRKGFKCGYYLTNNSKTVC</sequence>
<dbReference type="InterPro" id="IPR058240">
    <property type="entry name" value="rSAM_sf"/>
</dbReference>
<organism evidence="1 2">
    <name type="scientific">Phocaeicola vulgatus</name>
    <name type="common">Bacteroides vulgatus</name>
    <dbReference type="NCBI Taxonomy" id="821"/>
    <lineage>
        <taxon>Bacteria</taxon>
        <taxon>Pseudomonadati</taxon>
        <taxon>Bacteroidota</taxon>
        <taxon>Bacteroidia</taxon>
        <taxon>Bacteroidales</taxon>
        <taxon>Bacteroidaceae</taxon>
        <taxon>Phocaeicola</taxon>
    </lineage>
</organism>
<reference evidence="1 2" key="1">
    <citation type="submission" date="2015-09" db="EMBL/GenBank/DDBJ databases">
        <authorList>
            <consortium name="Pathogen Informatics"/>
        </authorList>
    </citation>
    <scope>NUCLEOTIDE SEQUENCE [LARGE SCALE GENOMIC DNA]</scope>
    <source>
        <strain evidence="1 2">2789STDY5834842</strain>
    </source>
</reference>
<evidence type="ECO:0000313" key="1">
    <source>
        <dbReference type="EMBL" id="CUP44525.1"/>
    </source>
</evidence>
<accession>A0A174NEW7</accession>
<dbReference type="Proteomes" id="UP000095333">
    <property type="component" value="Unassembled WGS sequence"/>
</dbReference>
<proteinExistence type="predicted"/>